<dbReference type="EMBL" id="BOOG01000016">
    <property type="protein sequence ID" value="GIH69690.1"/>
    <property type="molecule type" value="Genomic_DNA"/>
</dbReference>
<accession>A0A8J3R898</accession>
<feature type="transmembrane region" description="Helical" evidence="1">
    <location>
        <begin position="198"/>
        <end position="220"/>
    </location>
</feature>
<feature type="transmembrane region" description="Helical" evidence="1">
    <location>
        <begin position="85"/>
        <end position="104"/>
    </location>
</feature>
<protein>
    <submittedName>
        <fullName evidence="2">Membrane protein</fullName>
    </submittedName>
</protein>
<keyword evidence="1" id="KW-0812">Transmembrane</keyword>
<reference evidence="2" key="1">
    <citation type="submission" date="2021-01" db="EMBL/GenBank/DDBJ databases">
        <title>Whole genome shotgun sequence of Sphaerimonospora thailandensis NBRC 107569.</title>
        <authorList>
            <person name="Komaki H."/>
            <person name="Tamura T."/>
        </authorList>
    </citation>
    <scope>NUCLEOTIDE SEQUENCE</scope>
    <source>
        <strain evidence="2">NBRC 107569</strain>
    </source>
</reference>
<keyword evidence="1" id="KW-0472">Membrane</keyword>
<feature type="transmembrane region" description="Helical" evidence="1">
    <location>
        <begin position="264"/>
        <end position="283"/>
    </location>
</feature>
<sequence length="289" mass="30245">MTSEPTAVIHDIGYRHYEGPRLGRANAVYALAVHSLRGTFGLGRPARAKIIPILLMVIMLLPAAVTIAAMAILKRPELGAEYPTYAVVMQPVIAIFMAAQSPYLVAPDLRFRVLPLYLSRPLGVIDYVIAKVAALTVALFLLLAVPLTVLFVGELLVDLPGPLHTGDYAAAMGGAVILALLLALIGIALASVTPRRGLGVASVIAFYLFTSAVAGVFYLVLSATGRDDTAAWALLINPFFLVEAVQSALFGVVASNGYPPGPGAFLILVGAGALAATGILLRYRKAASA</sequence>
<evidence type="ECO:0000313" key="3">
    <source>
        <dbReference type="Proteomes" id="UP000610966"/>
    </source>
</evidence>
<organism evidence="2 3">
    <name type="scientific">Sphaerimonospora thailandensis</name>
    <dbReference type="NCBI Taxonomy" id="795644"/>
    <lineage>
        <taxon>Bacteria</taxon>
        <taxon>Bacillati</taxon>
        <taxon>Actinomycetota</taxon>
        <taxon>Actinomycetes</taxon>
        <taxon>Streptosporangiales</taxon>
        <taxon>Streptosporangiaceae</taxon>
        <taxon>Sphaerimonospora</taxon>
    </lineage>
</organism>
<dbReference type="Proteomes" id="UP000610966">
    <property type="component" value="Unassembled WGS sequence"/>
</dbReference>
<keyword evidence="3" id="KW-1185">Reference proteome</keyword>
<gene>
    <name evidence="2" type="ORF">Mth01_19430</name>
</gene>
<name>A0A8J3R898_9ACTN</name>
<comment type="caution">
    <text evidence="2">The sequence shown here is derived from an EMBL/GenBank/DDBJ whole genome shotgun (WGS) entry which is preliminary data.</text>
</comment>
<feature type="transmembrane region" description="Helical" evidence="1">
    <location>
        <begin position="169"/>
        <end position="192"/>
    </location>
</feature>
<evidence type="ECO:0000256" key="1">
    <source>
        <dbReference type="SAM" id="Phobius"/>
    </source>
</evidence>
<dbReference type="AlphaFoldDB" id="A0A8J3R898"/>
<proteinExistence type="predicted"/>
<dbReference type="RefSeq" id="WP_204014685.1">
    <property type="nucleotide sequence ID" value="NZ_BOOG01000016.1"/>
</dbReference>
<feature type="transmembrane region" description="Helical" evidence="1">
    <location>
        <begin position="50"/>
        <end position="73"/>
    </location>
</feature>
<keyword evidence="1" id="KW-1133">Transmembrane helix</keyword>
<feature type="transmembrane region" description="Helical" evidence="1">
    <location>
        <begin position="124"/>
        <end position="157"/>
    </location>
</feature>
<evidence type="ECO:0000313" key="2">
    <source>
        <dbReference type="EMBL" id="GIH69690.1"/>
    </source>
</evidence>